<feature type="region of interest" description="Disordered" evidence="12">
    <location>
        <begin position="350"/>
        <end position="372"/>
    </location>
</feature>
<reference evidence="14" key="1">
    <citation type="submission" date="2013-03" db="EMBL/GenBank/DDBJ databases">
        <title>The Genome Sequence of Anopheles minimus MINIMUS1.</title>
        <authorList>
            <consortium name="The Broad Institute Genomics Platform"/>
            <person name="Neafsey D.E."/>
            <person name="Walton C."/>
            <person name="Walker B."/>
            <person name="Young S.K."/>
            <person name="Zeng Q."/>
            <person name="Gargeya S."/>
            <person name="Fitzgerald M."/>
            <person name="Haas B."/>
            <person name="Abouelleil A."/>
            <person name="Allen A.W."/>
            <person name="Alvarado L."/>
            <person name="Arachchi H.M."/>
            <person name="Berlin A.M."/>
            <person name="Chapman S.B."/>
            <person name="Gainer-Dewar J."/>
            <person name="Goldberg J."/>
            <person name="Griggs A."/>
            <person name="Gujja S."/>
            <person name="Hansen M."/>
            <person name="Howarth C."/>
            <person name="Imamovic A."/>
            <person name="Ireland A."/>
            <person name="Larimer J."/>
            <person name="McCowan C."/>
            <person name="Murphy C."/>
            <person name="Pearson M."/>
            <person name="Poon T.W."/>
            <person name="Priest M."/>
            <person name="Roberts A."/>
            <person name="Saif S."/>
            <person name="Shea T."/>
            <person name="Sisk P."/>
            <person name="Sykes S."/>
            <person name="Wortman J."/>
            <person name="Nusbaum C."/>
            <person name="Birren B."/>
        </authorList>
    </citation>
    <scope>NUCLEOTIDE SEQUENCE [LARGE SCALE GENOMIC DNA]</scope>
    <source>
        <strain evidence="14">MINIMUS1</strain>
    </source>
</reference>
<keyword evidence="4 11" id="KW-0963">Cytoplasm</keyword>
<dbReference type="PANTHER" id="PTHR12688:SF0">
    <property type="entry name" value="DYNEIN LIGHT INTERMEDIATE CHAIN"/>
    <property type="match status" value="1"/>
</dbReference>
<evidence type="ECO:0000256" key="2">
    <source>
        <dbReference type="ARBA" id="ARBA00006831"/>
    </source>
</evidence>
<reference evidence="13" key="2">
    <citation type="submission" date="2020-05" db="UniProtKB">
        <authorList>
            <consortium name="EnsemblMetazoa"/>
        </authorList>
    </citation>
    <scope>IDENTIFICATION</scope>
    <source>
        <strain evidence="13">MINIMUS1</strain>
    </source>
</reference>
<evidence type="ECO:0000256" key="9">
    <source>
        <dbReference type="ARBA" id="ARBA00023175"/>
    </source>
</evidence>
<dbReference type="STRING" id="112268.A0A182WHA7"/>
<dbReference type="Pfam" id="PF05783">
    <property type="entry name" value="DLIC"/>
    <property type="match status" value="1"/>
</dbReference>
<evidence type="ECO:0000256" key="10">
    <source>
        <dbReference type="ARBA" id="ARBA00023212"/>
    </source>
</evidence>
<keyword evidence="6 11" id="KW-0547">Nucleotide-binding</keyword>
<keyword evidence="14" id="KW-1185">Reference proteome</keyword>
<sequence length="445" mass="50277">MSNRGKDAFWTSILSEVLQQRDTKLPSNKSLLVLGANGSGKTSLVEKLRGVRVPQNGSGLEYTYINVQNDEQDDVTRLSVWILEDDPAYNNLLKFALNEESFSHTLVLLTVSMSTPWNWMDQLQYWTKILTDHVAGLKITAEEKEQCQTRLTAAWQNYCETTDGCYPGSSIKRIDDLGGELALPLPKDVLKNNLGLDIIVVVTKTDYMSTLEQNFDFRYEHFCFMQQCIRRFCLLYGATIFYTSVKDDKNCDLLFQYIKHRIFGLPFGISPIFLQKDAVLIPAGWDNMNKIDILNENLHSWNTHDNYNDIITQPAWWKTALDREIEIHAEDEQTFLQQQMLQQDRVVLQSNDGPKSSQGSINAGAQDSPNKSTRNILENFFKTLMVNKSVSNEMVGVPDSVDDMTGAGASSLPLRSIVEETADTSSTSDQTTTGEKDCTKPSTDL</sequence>
<dbReference type="Gene3D" id="3.40.50.300">
    <property type="entry name" value="P-loop containing nucleotide triphosphate hydrolases"/>
    <property type="match status" value="1"/>
</dbReference>
<dbReference type="EnsemblMetazoa" id="AMIN009759-RA">
    <property type="protein sequence ID" value="AMIN009759-PA"/>
    <property type="gene ID" value="AMIN009759"/>
</dbReference>
<dbReference type="GO" id="GO:0005813">
    <property type="term" value="C:centrosome"/>
    <property type="evidence" value="ECO:0007669"/>
    <property type="project" value="TreeGrafter"/>
</dbReference>
<proteinExistence type="inferred from homology"/>
<feature type="region of interest" description="Disordered" evidence="12">
    <location>
        <begin position="406"/>
        <end position="445"/>
    </location>
</feature>
<dbReference type="AlphaFoldDB" id="A0A182WHA7"/>
<dbReference type="GO" id="GO:0007018">
    <property type="term" value="P:microtubule-based movement"/>
    <property type="evidence" value="ECO:0007669"/>
    <property type="project" value="InterPro"/>
</dbReference>
<feature type="compositionally biased region" description="Low complexity" evidence="12">
    <location>
        <begin position="423"/>
        <end position="433"/>
    </location>
</feature>
<evidence type="ECO:0000256" key="4">
    <source>
        <dbReference type="ARBA" id="ARBA00022490"/>
    </source>
</evidence>
<dbReference type="GO" id="GO:0005524">
    <property type="term" value="F:ATP binding"/>
    <property type="evidence" value="ECO:0007669"/>
    <property type="project" value="UniProtKB-KW"/>
</dbReference>
<organism evidence="13 14">
    <name type="scientific">Anopheles minimus</name>
    <dbReference type="NCBI Taxonomy" id="112268"/>
    <lineage>
        <taxon>Eukaryota</taxon>
        <taxon>Metazoa</taxon>
        <taxon>Ecdysozoa</taxon>
        <taxon>Arthropoda</taxon>
        <taxon>Hexapoda</taxon>
        <taxon>Insecta</taxon>
        <taxon>Pterygota</taxon>
        <taxon>Neoptera</taxon>
        <taxon>Endopterygota</taxon>
        <taxon>Diptera</taxon>
        <taxon>Nematocera</taxon>
        <taxon>Culicoidea</taxon>
        <taxon>Culicidae</taxon>
        <taxon>Anophelinae</taxon>
        <taxon>Anopheles</taxon>
    </lineage>
</organism>
<protein>
    <recommendedName>
        <fullName evidence="11">Dynein light intermediate chain</fullName>
    </recommendedName>
</protein>
<dbReference type="Proteomes" id="UP000075920">
    <property type="component" value="Unassembled WGS sequence"/>
</dbReference>
<evidence type="ECO:0000256" key="6">
    <source>
        <dbReference type="ARBA" id="ARBA00022741"/>
    </source>
</evidence>
<evidence type="ECO:0000256" key="3">
    <source>
        <dbReference type="ARBA" id="ARBA00022448"/>
    </source>
</evidence>
<dbReference type="VEuPathDB" id="VectorBase:AMIN009759"/>
<keyword evidence="8 11" id="KW-0243">Dynein</keyword>
<evidence type="ECO:0000313" key="13">
    <source>
        <dbReference type="EnsemblMetazoa" id="AMIN009759-PA"/>
    </source>
</evidence>
<evidence type="ECO:0000313" key="14">
    <source>
        <dbReference type="Proteomes" id="UP000075920"/>
    </source>
</evidence>
<evidence type="ECO:0000256" key="7">
    <source>
        <dbReference type="ARBA" id="ARBA00022840"/>
    </source>
</evidence>
<comment type="subcellular location">
    <subcellularLocation>
        <location evidence="1 11">Cytoplasm</location>
        <location evidence="1 11">Cytoskeleton</location>
    </subcellularLocation>
</comment>
<name>A0A182WHA7_9DIPT</name>
<dbReference type="InterPro" id="IPR027417">
    <property type="entry name" value="P-loop_NTPase"/>
</dbReference>
<evidence type="ECO:0000256" key="8">
    <source>
        <dbReference type="ARBA" id="ARBA00023017"/>
    </source>
</evidence>
<comment type="function">
    <text evidence="11">Acts as one of several non-catalytic accessory components of the cytoplasmic dynein 1 complex that are thought to be involved in linking dynein to cargos and to adapter proteins that regulate dynein function. Cytoplasmic dynein 1 acts as a motor for the intracellular retrograde motility of vesicles and organelles along microtubules. May play a role in binding dynein to membranous organelles or chromosomes.</text>
</comment>
<dbReference type="InterPro" id="IPR022780">
    <property type="entry name" value="Dynein_light_int_chain"/>
</dbReference>
<dbReference type="PANTHER" id="PTHR12688">
    <property type="entry name" value="DYNEIN LIGHT INTERMEDIATE CHAIN"/>
    <property type="match status" value="1"/>
</dbReference>
<keyword evidence="7 11" id="KW-0067">ATP-binding</keyword>
<dbReference type="GO" id="GO:0005868">
    <property type="term" value="C:cytoplasmic dynein complex"/>
    <property type="evidence" value="ECO:0007669"/>
    <property type="project" value="UniProtKB-UniRule"/>
</dbReference>
<keyword evidence="10 11" id="KW-0206">Cytoskeleton</keyword>
<accession>A0A182WHA7</accession>
<keyword evidence="9 11" id="KW-0505">Motor protein</keyword>
<evidence type="ECO:0000256" key="5">
    <source>
        <dbReference type="ARBA" id="ARBA00022701"/>
    </source>
</evidence>
<dbReference type="GO" id="GO:0000226">
    <property type="term" value="P:microtubule cytoskeleton organization"/>
    <property type="evidence" value="ECO:0007669"/>
    <property type="project" value="TreeGrafter"/>
</dbReference>
<dbReference type="GO" id="GO:0045504">
    <property type="term" value="F:dynein heavy chain binding"/>
    <property type="evidence" value="ECO:0007669"/>
    <property type="project" value="TreeGrafter"/>
</dbReference>
<dbReference type="InterPro" id="IPR008467">
    <property type="entry name" value="Dynein1_light_intermed_chain"/>
</dbReference>
<keyword evidence="5 11" id="KW-0493">Microtubule</keyword>
<dbReference type="GO" id="GO:0005874">
    <property type="term" value="C:microtubule"/>
    <property type="evidence" value="ECO:0007669"/>
    <property type="project" value="UniProtKB-KW"/>
</dbReference>
<comment type="similarity">
    <text evidence="2 11">Belongs to the dynein light intermediate chain family.</text>
</comment>
<keyword evidence="3 11" id="KW-0813">Transport</keyword>
<dbReference type="SUPFAM" id="SSF52540">
    <property type="entry name" value="P-loop containing nucleoside triphosphate hydrolases"/>
    <property type="match status" value="1"/>
</dbReference>
<comment type="subunit">
    <text evidence="11">Homodimer. The cytoplasmic dynein 1 complex consists of two catalytic heavy chains (HCs) and a number of non-catalytic subunits presented by intermediate chains (ICs).</text>
</comment>
<evidence type="ECO:0000256" key="1">
    <source>
        <dbReference type="ARBA" id="ARBA00004245"/>
    </source>
</evidence>
<evidence type="ECO:0000256" key="11">
    <source>
        <dbReference type="RuleBase" id="RU366047"/>
    </source>
</evidence>
<evidence type="ECO:0000256" key="12">
    <source>
        <dbReference type="SAM" id="MobiDB-lite"/>
    </source>
</evidence>